<organism evidence="1 2">
    <name type="scientific">Acetobacter senegalensis</name>
    <dbReference type="NCBI Taxonomy" id="446692"/>
    <lineage>
        <taxon>Bacteria</taxon>
        <taxon>Pseudomonadati</taxon>
        <taxon>Pseudomonadota</taxon>
        <taxon>Alphaproteobacteria</taxon>
        <taxon>Acetobacterales</taxon>
        <taxon>Acetobacteraceae</taxon>
        <taxon>Acetobacter</taxon>
    </lineage>
</organism>
<name>A0A252EDI8_9PROT</name>
<evidence type="ECO:0000313" key="2">
    <source>
        <dbReference type="Proteomes" id="UP000195072"/>
    </source>
</evidence>
<dbReference type="RefSeq" id="WP_086898862.1">
    <property type="nucleotide sequence ID" value="NZ_JOOZ01000178.1"/>
</dbReference>
<gene>
    <name evidence="1" type="ORF">HK16_04930</name>
</gene>
<sequence>MNTAIWEEGKKCLNKECSGYIVMDYPDGGCSCHINPPCSRCTSSFLVCNTCGEQEPEDEAPYVPVMAGRSIGWGISELYCKNPSKDLGNGKRIYDYDYDSSSGSTMAYKGKYEGPVTPQDIIDALGVGTFGKRGPFLTGDKTRGSFTYTKITD</sequence>
<accession>A0A252EDI8</accession>
<dbReference type="Proteomes" id="UP000195072">
    <property type="component" value="Unassembled WGS sequence"/>
</dbReference>
<protein>
    <submittedName>
        <fullName evidence="1">Uncharacterized protein</fullName>
    </submittedName>
</protein>
<proteinExistence type="predicted"/>
<dbReference type="AlphaFoldDB" id="A0A252EDI8"/>
<comment type="caution">
    <text evidence="1">The sequence shown here is derived from an EMBL/GenBank/DDBJ whole genome shotgun (WGS) entry which is preliminary data.</text>
</comment>
<evidence type="ECO:0000313" key="1">
    <source>
        <dbReference type="EMBL" id="OUL64505.1"/>
    </source>
</evidence>
<dbReference type="EMBL" id="JOOZ01000178">
    <property type="protein sequence ID" value="OUL64505.1"/>
    <property type="molecule type" value="Genomic_DNA"/>
</dbReference>
<reference evidence="1 2" key="1">
    <citation type="submission" date="2014-06" db="EMBL/GenBank/DDBJ databases">
        <authorList>
            <person name="Ju J."/>
            <person name="Zhang J."/>
        </authorList>
    </citation>
    <scope>NUCLEOTIDE SEQUENCE [LARGE SCALE GENOMIC DNA]</scope>
    <source>
        <strain evidence="1">DmL_050</strain>
    </source>
</reference>